<dbReference type="AlphaFoldDB" id="A0A7Y8KY01"/>
<gene>
    <name evidence="6" type="ORF">F3K02_12790</name>
</gene>
<name>A0A7Y8KY01_9BURK</name>
<evidence type="ECO:0000256" key="3">
    <source>
        <dbReference type="ARBA" id="ARBA00022840"/>
    </source>
</evidence>
<dbReference type="InterPro" id="IPR051162">
    <property type="entry name" value="T4SS_component"/>
</dbReference>
<dbReference type="GO" id="GO:0005524">
    <property type="term" value="F:ATP binding"/>
    <property type="evidence" value="ECO:0007669"/>
    <property type="project" value="UniProtKB-KW"/>
</dbReference>
<dbReference type="Gene3D" id="3.40.50.300">
    <property type="entry name" value="P-loop containing nucleotide triphosphate hydrolases"/>
    <property type="match status" value="1"/>
</dbReference>
<keyword evidence="2" id="KW-0547">Nucleotide-binding</keyword>
<evidence type="ECO:0000256" key="4">
    <source>
        <dbReference type="SAM" id="MobiDB-lite"/>
    </source>
</evidence>
<dbReference type="PANTHER" id="PTHR30121">
    <property type="entry name" value="UNCHARACTERIZED PROTEIN YJGR-RELATED"/>
    <property type="match status" value="1"/>
</dbReference>
<evidence type="ECO:0000313" key="6">
    <source>
        <dbReference type="EMBL" id="NWF46122.1"/>
    </source>
</evidence>
<evidence type="ECO:0000256" key="1">
    <source>
        <dbReference type="ARBA" id="ARBA00006512"/>
    </source>
</evidence>
<comment type="caution">
    <text evidence="6">The sequence shown here is derived from an EMBL/GenBank/DDBJ whole genome shotgun (WGS) entry which is preliminary data.</text>
</comment>
<dbReference type="InterPro" id="IPR018145">
    <property type="entry name" value="CagE_TrbE_VirB_cntrl_dom"/>
</dbReference>
<dbReference type="Proteomes" id="UP000545507">
    <property type="component" value="Unassembled WGS sequence"/>
</dbReference>
<dbReference type="EMBL" id="VYGV01000011">
    <property type="protein sequence ID" value="NWF46122.1"/>
    <property type="molecule type" value="Genomic_DNA"/>
</dbReference>
<evidence type="ECO:0000259" key="5">
    <source>
        <dbReference type="Pfam" id="PF03135"/>
    </source>
</evidence>
<protein>
    <submittedName>
        <fullName evidence="6">Conjugal transfer protein TraC</fullName>
    </submittedName>
</protein>
<sequence length="827" mass="92943">MALSTITGLRARNPNKSEDSSLSEHLPWMVHVTPSLVLCKDGGLLAAYEFIGVDVDEDNVQRHEQAIVEMQSSMDKLDERYYMWFVTDKRLKTEPEQWDSMESNPVTAILEEQLRATYRSKQVYTLKTHLFVLFVGETGVYAFMENVRRKMSDEGQTFFASIVTSLNPANNVRSAVLHDARQLDGNVAIMEETLASYVATHSVAHFGRLTGWELDNALHLMASPTLDHNASISPAPSSMLDATLASADTRFGREIFAVNGSNRSMYGTIISMNGYPGQMAAFNKLLSVPAEFRLTHVLRCMSYDQARATVDEHARYYRMSQSTLGQRVAAFLQQRDPEVDPGKADLYGECVEAMRRQAAESLGFSMHSTSLTVYAESAQAVQTLMARVVRDVGGLPHIRERLGMKAAFLSALPGVWAHNKRLMLANNEIISNALPTTTVLPGSAQSDHLSEIYSRPMPSLATFTSKFGTEVHFDPFVKQVGHALLVMPTGGGKTTFVNYCLAAFARYPDAQVIIFDRDHSCRILTHLVGGTHVDLRQGLSFNPMKHIRESDIDRVQAREFIIRRIEEGGETLSSQDRADIYDTIKSIAMAPTQEASLNTIWSLLPSKIQTKLHEWVESGPFGYFGSKEDQLTFASWTCIEMREIMRVDRLGRAFLDHAFNTISRSLDGRPTFIYVEEASFALNNPAFLAGIDEWLKTFRKKNAFVWLTVQSPESVSGVDSEAIRATLTDNIPNILLGYNRKLESHRELYRKMFGLTDDQVSMIGKLRPQRDYLRIAGNTTRILGTNFSKEILALVRSEAKFQQMLDEHLQSGSRTWRDDYLKAAIRS</sequence>
<dbReference type="PANTHER" id="PTHR30121:SF12">
    <property type="entry name" value="TYPE IV SECRETION SYSTEM PROTEIN CAGE"/>
    <property type="match status" value="1"/>
</dbReference>
<organism evidence="6 7">
    <name type="scientific">Hydrogenophaga aromaticivorans</name>
    <dbReference type="NCBI Taxonomy" id="2610898"/>
    <lineage>
        <taxon>Bacteria</taxon>
        <taxon>Pseudomonadati</taxon>
        <taxon>Pseudomonadota</taxon>
        <taxon>Betaproteobacteria</taxon>
        <taxon>Burkholderiales</taxon>
        <taxon>Comamonadaceae</taxon>
        <taxon>Hydrogenophaga</taxon>
    </lineage>
</organism>
<keyword evidence="3" id="KW-0067">ATP-binding</keyword>
<feature type="domain" description="CagE TrbE VirB component of type IV transporter system central" evidence="5">
    <location>
        <begin position="351"/>
        <end position="421"/>
    </location>
</feature>
<dbReference type="RefSeq" id="WP_177136027.1">
    <property type="nucleotide sequence ID" value="NZ_VYGV01000011.1"/>
</dbReference>
<reference evidence="6 7" key="1">
    <citation type="submission" date="2019-09" db="EMBL/GenBank/DDBJ databases">
        <title>Hydrogenophaga aromatica sp. nov., isolated from a para-xylene-degrading enrichment culture.</title>
        <authorList>
            <person name="Tancsics A."/>
            <person name="Banerjee S."/>
        </authorList>
    </citation>
    <scope>NUCLEOTIDE SEQUENCE [LARGE SCALE GENOMIC DNA]</scope>
    <source>
        <strain evidence="6 7">D2P1</strain>
    </source>
</reference>
<evidence type="ECO:0000313" key="7">
    <source>
        <dbReference type="Proteomes" id="UP000545507"/>
    </source>
</evidence>
<comment type="similarity">
    <text evidence="1">Belongs to the TrbE/VirB4 family.</text>
</comment>
<keyword evidence="7" id="KW-1185">Reference proteome</keyword>
<dbReference type="InterPro" id="IPR027417">
    <property type="entry name" value="P-loop_NTPase"/>
</dbReference>
<proteinExistence type="inferred from homology"/>
<dbReference type="Pfam" id="PF03135">
    <property type="entry name" value="CagE_TrbE_VirB"/>
    <property type="match status" value="2"/>
</dbReference>
<dbReference type="SUPFAM" id="SSF52540">
    <property type="entry name" value="P-loop containing nucleoside triphosphate hydrolases"/>
    <property type="match status" value="1"/>
</dbReference>
<accession>A0A7Y8KY01</accession>
<feature type="domain" description="CagE TrbE VirB component of type IV transporter system central" evidence="5">
    <location>
        <begin position="236"/>
        <end position="323"/>
    </location>
</feature>
<feature type="region of interest" description="Disordered" evidence="4">
    <location>
        <begin position="1"/>
        <end position="23"/>
    </location>
</feature>
<evidence type="ECO:0000256" key="2">
    <source>
        <dbReference type="ARBA" id="ARBA00022741"/>
    </source>
</evidence>